<evidence type="ECO:0000256" key="1">
    <source>
        <dbReference type="ARBA" id="ARBA00004496"/>
    </source>
</evidence>
<dbReference type="HAMAP" id="MF_00746">
    <property type="entry name" value="SprT"/>
    <property type="match status" value="1"/>
</dbReference>
<dbReference type="InterPro" id="IPR023483">
    <property type="entry name" value="Uncharacterised_SprT"/>
</dbReference>
<organism evidence="9 10">
    <name type="scientific">Pragia fontium DSM 5563 = ATCC 49100</name>
    <dbReference type="NCBI Taxonomy" id="1122977"/>
    <lineage>
        <taxon>Bacteria</taxon>
        <taxon>Pseudomonadati</taxon>
        <taxon>Pseudomonadota</taxon>
        <taxon>Gammaproteobacteria</taxon>
        <taxon>Enterobacterales</taxon>
        <taxon>Budviciaceae</taxon>
        <taxon>Pragia</taxon>
    </lineage>
</organism>
<comment type="cofactor">
    <cofactor evidence="7">
        <name>Zn(2+)</name>
        <dbReference type="ChEBI" id="CHEBI:29105"/>
    </cofactor>
    <text evidence="7">Binds 1 zinc ion.</text>
</comment>
<evidence type="ECO:0000256" key="2">
    <source>
        <dbReference type="ARBA" id="ARBA00006591"/>
    </source>
</evidence>
<protein>
    <recommendedName>
        <fullName evidence="3 7">Protein SprT</fullName>
    </recommendedName>
</protein>
<evidence type="ECO:0000256" key="3">
    <source>
        <dbReference type="ARBA" id="ARBA00020082"/>
    </source>
</evidence>
<keyword evidence="6 7" id="KW-0862">Zinc</keyword>
<dbReference type="Proteomes" id="UP000226420">
    <property type="component" value="Unassembled WGS sequence"/>
</dbReference>
<keyword evidence="4 7" id="KW-0963">Cytoplasm</keyword>
<name>A0AAJ4W854_9GAMM</name>
<dbReference type="SMART" id="SM00731">
    <property type="entry name" value="SprT"/>
    <property type="match status" value="1"/>
</dbReference>
<keyword evidence="5 7" id="KW-0479">Metal-binding</keyword>
<accession>A0AAJ4W854</accession>
<evidence type="ECO:0000256" key="4">
    <source>
        <dbReference type="ARBA" id="ARBA00022490"/>
    </source>
</evidence>
<dbReference type="NCBIfam" id="NF003421">
    <property type="entry name" value="PRK04860.1"/>
    <property type="match status" value="1"/>
</dbReference>
<dbReference type="PANTHER" id="PTHR38773">
    <property type="entry name" value="PROTEIN SPRT"/>
    <property type="match status" value="1"/>
</dbReference>
<feature type="domain" description="SprT-like" evidence="8">
    <location>
        <begin position="16"/>
        <end position="165"/>
    </location>
</feature>
<evidence type="ECO:0000313" key="10">
    <source>
        <dbReference type="Proteomes" id="UP000226420"/>
    </source>
</evidence>
<evidence type="ECO:0000256" key="7">
    <source>
        <dbReference type="HAMAP-Rule" id="MF_00746"/>
    </source>
</evidence>
<feature type="binding site" evidence="7">
    <location>
        <position position="82"/>
    </location>
    <ligand>
        <name>Zn(2+)</name>
        <dbReference type="ChEBI" id="CHEBI:29105"/>
    </ligand>
</feature>
<comment type="caution">
    <text evidence="9">The sequence shown here is derived from an EMBL/GenBank/DDBJ whole genome shotgun (WGS) entry which is preliminary data.</text>
</comment>
<dbReference type="RefSeq" id="WP_074820333.1">
    <property type="nucleotide sequence ID" value="NZ_FOLW01000001.1"/>
</dbReference>
<dbReference type="Pfam" id="PF17283">
    <property type="entry name" value="Zn_ribbon_SprT"/>
    <property type="match status" value="1"/>
</dbReference>
<feature type="binding site" evidence="7">
    <location>
        <position position="78"/>
    </location>
    <ligand>
        <name>Zn(2+)</name>
        <dbReference type="ChEBI" id="CHEBI:29105"/>
    </ligand>
</feature>
<feature type="active site" evidence="7">
    <location>
        <position position="79"/>
    </location>
</feature>
<dbReference type="Gene3D" id="3.30.2010.10">
    <property type="entry name" value="Metalloproteases ('zincins'), catalytic domain"/>
    <property type="match status" value="1"/>
</dbReference>
<dbReference type="GO" id="GO:0005737">
    <property type="term" value="C:cytoplasm"/>
    <property type="evidence" value="ECO:0007669"/>
    <property type="project" value="UniProtKB-SubCell"/>
</dbReference>
<evidence type="ECO:0000256" key="5">
    <source>
        <dbReference type="ARBA" id="ARBA00022723"/>
    </source>
</evidence>
<sequence>MTTLRIPIASQQAVMRCLRHYLAQANAHLDSQYPEPKITYRQRGTSAGTAHLTLWEIRLNTILLVENGQQFIDEVIPHELAHLLVYRQFGRVSPHGSEWQWMMEKVLGVPANRTHNFNVRSVQGNTFPYSCLCQTHLLTVRRHNKILRKESEYRCKKCGQILKANNNI</sequence>
<evidence type="ECO:0000313" key="9">
    <source>
        <dbReference type="EMBL" id="SFC10549.1"/>
    </source>
</evidence>
<dbReference type="AlphaFoldDB" id="A0AAJ4W854"/>
<reference evidence="9 10" key="1">
    <citation type="submission" date="2016-10" db="EMBL/GenBank/DDBJ databases">
        <authorList>
            <person name="Varghese N."/>
            <person name="Submissions S."/>
        </authorList>
    </citation>
    <scope>NUCLEOTIDE SEQUENCE [LARGE SCALE GENOMIC DNA]</scope>
    <source>
        <strain evidence="9 10">DSM 5563</strain>
    </source>
</reference>
<proteinExistence type="inferred from homology"/>
<dbReference type="PANTHER" id="PTHR38773:SF1">
    <property type="entry name" value="PROTEIN SPRT"/>
    <property type="match status" value="1"/>
</dbReference>
<gene>
    <name evidence="7" type="primary">sprT</name>
    <name evidence="9" type="ORF">SAMN02745723_101401</name>
</gene>
<dbReference type="InterPro" id="IPR035240">
    <property type="entry name" value="SprT_Zn_ribbon"/>
</dbReference>
<dbReference type="GO" id="GO:0006950">
    <property type="term" value="P:response to stress"/>
    <property type="evidence" value="ECO:0007669"/>
    <property type="project" value="UniProtKB-ARBA"/>
</dbReference>
<evidence type="ECO:0000256" key="6">
    <source>
        <dbReference type="ARBA" id="ARBA00022833"/>
    </source>
</evidence>
<dbReference type="GO" id="GO:0008270">
    <property type="term" value="F:zinc ion binding"/>
    <property type="evidence" value="ECO:0007669"/>
    <property type="project" value="UniProtKB-UniRule"/>
</dbReference>
<comment type="similarity">
    <text evidence="2 7">Belongs to the SprT family.</text>
</comment>
<dbReference type="EMBL" id="FOLW01000001">
    <property type="protein sequence ID" value="SFC10549.1"/>
    <property type="molecule type" value="Genomic_DNA"/>
</dbReference>
<evidence type="ECO:0000259" key="8">
    <source>
        <dbReference type="SMART" id="SM00731"/>
    </source>
</evidence>
<dbReference type="Pfam" id="PF10263">
    <property type="entry name" value="SprT-like"/>
    <property type="match status" value="1"/>
</dbReference>
<dbReference type="InterPro" id="IPR006640">
    <property type="entry name" value="SprT-like_domain"/>
</dbReference>
<comment type="subcellular location">
    <subcellularLocation>
        <location evidence="1 7">Cytoplasm</location>
    </subcellularLocation>
</comment>